<feature type="transmembrane region" description="Helical" evidence="1">
    <location>
        <begin position="59"/>
        <end position="87"/>
    </location>
</feature>
<reference evidence="3" key="2">
    <citation type="journal article" date="2011" name="Stand. Genomic Sci.">
        <title>Complete genome sequence of Weeksella virosa type strain (9751T).</title>
        <authorList>
            <person name="Lang E."/>
            <person name="Teshima H."/>
            <person name="Lucas S."/>
            <person name="Lapidus A."/>
            <person name="Hammon N."/>
            <person name="Deshpande S."/>
            <person name="Nolan M."/>
            <person name="Cheng J."/>
            <person name="Pitluck S."/>
            <person name="Liolios K."/>
            <person name="Pagani I."/>
            <person name="Mikhailova N."/>
            <person name="Ivanova N."/>
            <person name="Mavromatis K."/>
            <person name="Pati A."/>
            <person name="Tapia R."/>
            <person name="Han C."/>
            <person name="Goodwin L."/>
            <person name="Chen A."/>
            <person name="Palaniappan K."/>
            <person name="Land M."/>
            <person name="Hauser L."/>
            <person name="Chang Y."/>
            <person name="Jeffries C."/>
            <person name="Brambilla E."/>
            <person name="Kopitz M."/>
            <person name="Rohde M."/>
            <person name="Goker M."/>
            <person name="Tindall B."/>
            <person name="Detter J."/>
            <person name="Woyke T."/>
            <person name="Bristow J."/>
            <person name="Eisen J."/>
            <person name="Markowitz V."/>
            <person name="Hugenholtz P."/>
            <person name="Klenk H."/>
            <person name="Kyrpides N."/>
        </authorList>
    </citation>
    <scope>NUCLEOTIDE SEQUENCE [LARGE SCALE GENOMIC DNA]</scope>
    <source>
        <strain evidence="3">ATCC 43766 / DSM 16922 / JCM 21250 / NBRC 16016 / NCTC 11634 / CL345/78</strain>
    </source>
</reference>
<keyword evidence="1" id="KW-0812">Transmembrane</keyword>
<keyword evidence="1" id="KW-1133">Transmembrane helix</keyword>
<name>F0NXQ2_WEEVC</name>
<evidence type="ECO:0008006" key="4">
    <source>
        <dbReference type="Google" id="ProtNLM"/>
    </source>
</evidence>
<organism evidence="2 3">
    <name type="scientific">Weeksella virosa (strain ATCC 43766 / DSM 16922 / JCM 21250 / CCUG 30538 / CDC 9751 / IAM 14551 / NBRC 16016 / NCTC 11634 / CL345/78)</name>
    <dbReference type="NCBI Taxonomy" id="865938"/>
    <lineage>
        <taxon>Bacteria</taxon>
        <taxon>Pseudomonadati</taxon>
        <taxon>Bacteroidota</taxon>
        <taxon>Flavobacteriia</taxon>
        <taxon>Flavobacteriales</taxon>
        <taxon>Weeksellaceae</taxon>
        <taxon>Weeksella</taxon>
    </lineage>
</organism>
<reference evidence="2 3" key="1">
    <citation type="journal article" date="2011" name="Stand. Genomic Sci.">
        <title>Complete genome sequence of Weeksella virosa type strain (9751).</title>
        <authorList>
            <person name="Lang E."/>
            <person name="Teshima H."/>
            <person name="Lucas S."/>
            <person name="Lapidus A."/>
            <person name="Hammon N."/>
            <person name="Deshpande S."/>
            <person name="Nolan M."/>
            <person name="Cheng J.F."/>
            <person name="Pitluck S."/>
            <person name="Liolios K."/>
            <person name="Pagani I."/>
            <person name="Mikhailova N."/>
            <person name="Ivanova N."/>
            <person name="Mavromatis K."/>
            <person name="Pati A."/>
            <person name="Tapia R."/>
            <person name="Han C."/>
            <person name="Goodwin L."/>
            <person name="Chen A."/>
            <person name="Palaniappan K."/>
            <person name="Land M."/>
            <person name="Hauser L."/>
            <person name="Chang Y.J."/>
            <person name="Jeffries C.D."/>
            <person name="Brambilla E.M."/>
            <person name="Kopitz M."/>
            <person name="Rohde M."/>
            <person name="Goker M."/>
            <person name="Tindall B.J."/>
            <person name="Detter J.C."/>
            <person name="Woyke T."/>
            <person name="Bristow J."/>
            <person name="Eisen J.A."/>
            <person name="Markowitz V."/>
            <person name="Hugenholtz P."/>
            <person name="Klenk H.P."/>
            <person name="Kyrpides N.C."/>
        </authorList>
    </citation>
    <scope>NUCLEOTIDE SEQUENCE [LARGE SCALE GENOMIC DNA]</scope>
    <source>
        <strain evidence="3">ATCC 43766 / DSM 16922 / JCM 21250 / NBRC 16016 / NCTC 11634 / CL345/78</strain>
    </source>
</reference>
<evidence type="ECO:0000313" key="2">
    <source>
        <dbReference type="EMBL" id="ADX66959.1"/>
    </source>
</evidence>
<dbReference type="EMBL" id="CP002455">
    <property type="protein sequence ID" value="ADX66959.1"/>
    <property type="molecule type" value="Genomic_DNA"/>
</dbReference>
<evidence type="ECO:0000256" key="1">
    <source>
        <dbReference type="SAM" id="Phobius"/>
    </source>
</evidence>
<dbReference type="AlphaFoldDB" id="F0NXQ2"/>
<sequence length="121" mass="14366">MLELIIITIGFLVGVASFSMIFFASIQKGQWLDMMFNWQNQLREWDMSGTKKGLILSKILGYCELCFSHFTAFIWFWIYIAVILYFIDFNPPIAIFPIWYLLYMSISTNINLYFITKLFKP</sequence>
<keyword evidence="1" id="KW-0472">Membrane</keyword>
<feature type="transmembrane region" description="Helical" evidence="1">
    <location>
        <begin position="6"/>
        <end position="26"/>
    </location>
</feature>
<keyword evidence="3" id="KW-1185">Reference proteome</keyword>
<proteinExistence type="predicted"/>
<protein>
    <recommendedName>
        <fullName evidence="4">DUF1360 domain-containing protein</fullName>
    </recommendedName>
</protein>
<evidence type="ECO:0000313" key="3">
    <source>
        <dbReference type="Proteomes" id="UP000008641"/>
    </source>
</evidence>
<dbReference type="KEGG" id="wvi:Weevi_0237"/>
<gene>
    <name evidence="2" type="ordered locus">Weevi_0237</name>
</gene>
<dbReference type="OrthoDB" id="1495910at2"/>
<feature type="transmembrane region" description="Helical" evidence="1">
    <location>
        <begin position="93"/>
        <end position="115"/>
    </location>
</feature>
<dbReference type="STRING" id="865938.Weevi_0237"/>
<dbReference type="HOGENOM" id="CLU_2037121_0_0_10"/>
<accession>F0NXQ2</accession>
<dbReference type="Proteomes" id="UP000008641">
    <property type="component" value="Chromosome"/>
</dbReference>